<evidence type="ECO:0000259" key="7">
    <source>
        <dbReference type="PROSITE" id="PS50109"/>
    </source>
</evidence>
<feature type="domain" description="PAS" evidence="8">
    <location>
        <begin position="226"/>
        <end position="296"/>
    </location>
</feature>
<dbReference type="CDD" id="cd00130">
    <property type="entry name" value="PAS"/>
    <property type="match status" value="3"/>
</dbReference>
<dbReference type="SMART" id="SM00091">
    <property type="entry name" value="PAS"/>
    <property type="match status" value="4"/>
</dbReference>
<dbReference type="InterPro" id="IPR005467">
    <property type="entry name" value="His_kinase_dom"/>
</dbReference>
<feature type="domain" description="PAC" evidence="9">
    <location>
        <begin position="428"/>
        <end position="480"/>
    </location>
</feature>
<dbReference type="GO" id="GO:0000155">
    <property type="term" value="F:phosphorelay sensor kinase activity"/>
    <property type="evidence" value="ECO:0007669"/>
    <property type="project" value="InterPro"/>
</dbReference>
<dbReference type="InterPro" id="IPR052162">
    <property type="entry name" value="Sensor_kinase/Photoreceptor"/>
</dbReference>
<dbReference type="InterPro" id="IPR036890">
    <property type="entry name" value="HATPase_C_sf"/>
</dbReference>
<dbReference type="CDD" id="cd00075">
    <property type="entry name" value="HATPase"/>
    <property type="match status" value="1"/>
</dbReference>
<evidence type="ECO:0000256" key="1">
    <source>
        <dbReference type="ARBA" id="ARBA00000085"/>
    </source>
</evidence>
<evidence type="ECO:0000259" key="9">
    <source>
        <dbReference type="PROSITE" id="PS50113"/>
    </source>
</evidence>
<accession>A0A6C0GJX4</accession>
<keyword evidence="4" id="KW-0808">Transferase</keyword>
<dbReference type="InterPro" id="IPR003018">
    <property type="entry name" value="GAF"/>
</dbReference>
<dbReference type="KEGG" id="rhoz:GXP67_17165"/>
<dbReference type="EMBL" id="CP048222">
    <property type="protein sequence ID" value="QHT68247.1"/>
    <property type="molecule type" value="Genomic_DNA"/>
</dbReference>
<dbReference type="FunFam" id="3.30.450.20:FF:000099">
    <property type="entry name" value="Sensory box sensor histidine kinase"/>
    <property type="match status" value="1"/>
</dbReference>
<dbReference type="RefSeq" id="WP_162444262.1">
    <property type="nucleotide sequence ID" value="NZ_CP048222.1"/>
</dbReference>
<protein>
    <recommendedName>
        <fullName evidence="2">histidine kinase</fullName>
        <ecNumber evidence="2">2.7.13.3</ecNumber>
    </recommendedName>
</protein>
<dbReference type="SMART" id="SM00065">
    <property type="entry name" value="GAF"/>
    <property type="match status" value="1"/>
</dbReference>
<keyword evidence="3" id="KW-0597">Phosphoprotein</keyword>
<dbReference type="SUPFAM" id="SSF55781">
    <property type="entry name" value="GAF domain-like"/>
    <property type="match status" value="1"/>
</dbReference>
<feature type="domain" description="Histidine kinase" evidence="7">
    <location>
        <begin position="768"/>
        <end position="979"/>
    </location>
</feature>
<evidence type="ECO:0000256" key="5">
    <source>
        <dbReference type="ARBA" id="ARBA00022777"/>
    </source>
</evidence>
<dbReference type="Gene3D" id="3.30.450.40">
    <property type="match status" value="1"/>
</dbReference>
<feature type="domain" description="PAC" evidence="9">
    <location>
        <begin position="697"/>
        <end position="750"/>
    </location>
</feature>
<dbReference type="Pfam" id="PF00512">
    <property type="entry name" value="HisKA"/>
    <property type="match status" value="1"/>
</dbReference>
<dbReference type="Gene3D" id="1.10.287.130">
    <property type="match status" value="1"/>
</dbReference>
<dbReference type="InterPro" id="IPR001610">
    <property type="entry name" value="PAC"/>
</dbReference>
<keyword evidence="5" id="KW-0418">Kinase</keyword>
<dbReference type="SMART" id="SM00387">
    <property type="entry name" value="HATPase_c"/>
    <property type="match status" value="1"/>
</dbReference>
<dbReference type="Proteomes" id="UP000480178">
    <property type="component" value="Chromosome"/>
</dbReference>
<dbReference type="InterPro" id="IPR035965">
    <property type="entry name" value="PAS-like_dom_sf"/>
</dbReference>
<dbReference type="PANTHER" id="PTHR43304:SF1">
    <property type="entry name" value="PAC DOMAIN-CONTAINING PROTEIN"/>
    <property type="match status" value="1"/>
</dbReference>
<dbReference type="Pfam" id="PF02518">
    <property type="entry name" value="HATPase_c"/>
    <property type="match status" value="1"/>
</dbReference>
<dbReference type="InterPro" id="IPR003661">
    <property type="entry name" value="HisK_dim/P_dom"/>
</dbReference>
<dbReference type="InterPro" id="IPR003594">
    <property type="entry name" value="HATPase_dom"/>
</dbReference>
<dbReference type="NCBIfam" id="TIGR00229">
    <property type="entry name" value="sensory_box"/>
    <property type="match status" value="3"/>
</dbReference>
<name>A0A6C0GJX4_9BACT</name>
<evidence type="ECO:0000256" key="4">
    <source>
        <dbReference type="ARBA" id="ARBA00022679"/>
    </source>
</evidence>
<dbReference type="InterPro" id="IPR013656">
    <property type="entry name" value="PAS_4"/>
</dbReference>
<dbReference type="PROSITE" id="PS50113">
    <property type="entry name" value="PAC"/>
    <property type="match status" value="3"/>
</dbReference>
<dbReference type="SMART" id="SM00086">
    <property type="entry name" value="PAC"/>
    <property type="match status" value="3"/>
</dbReference>
<dbReference type="SUPFAM" id="SSF47384">
    <property type="entry name" value="Homodimeric domain of signal transducing histidine kinase"/>
    <property type="match status" value="1"/>
</dbReference>
<evidence type="ECO:0000259" key="8">
    <source>
        <dbReference type="PROSITE" id="PS50112"/>
    </source>
</evidence>
<dbReference type="Pfam" id="PF13426">
    <property type="entry name" value="PAS_9"/>
    <property type="match status" value="1"/>
</dbReference>
<dbReference type="SUPFAM" id="SSF55874">
    <property type="entry name" value="ATPase domain of HSP90 chaperone/DNA topoisomerase II/histidine kinase"/>
    <property type="match status" value="1"/>
</dbReference>
<keyword evidence="11" id="KW-1185">Reference proteome</keyword>
<dbReference type="PROSITE" id="PS50109">
    <property type="entry name" value="HIS_KIN"/>
    <property type="match status" value="1"/>
</dbReference>
<dbReference type="PRINTS" id="PR00344">
    <property type="entry name" value="BCTRLSENSOR"/>
</dbReference>
<evidence type="ECO:0000313" key="11">
    <source>
        <dbReference type="Proteomes" id="UP000480178"/>
    </source>
</evidence>
<dbReference type="SMART" id="SM00388">
    <property type="entry name" value="HisKA"/>
    <property type="match status" value="1"/>
</dbReference>
<dbReference type="InterPro" id="IPR013655">
    <property type="entry name" value="PAS_fold_3"/>
</dbReference>
<dbReference type="Pfam" id="PF08448">
    <property type="entry name" value="PAS_4"/>
    <property type="match status" value="1"/>
</dbReference>
<sequence length="985" mass="113922">MTTAEAIKELTFGITRTSTGEEFIKSLAQSLAKALQIDYVFIGELDEQTDSIHSIAFVVKGQLVEPVQYPVVGSLCEQVLHYNFCEFPHHVQQQFPYNQSLKHYNVDSYVGIPLLSSHNKNLGILYVMHTEAIEEVDEVKTMLSLVAKRAEMELERSLYEKQLLAKNQALMQANDELAKTRQALLDTNKQLEMRVDERTRELSASEEELRLSLEQLSQTNRTLRDREAFLASIINQTSVGICVANHEGRFIFVNEGYCKITGRTQAELFTLTLLDITYIEDQGDNVEQLNNLRKTGQGFKMEKRYVRPDGSLVWCLISVSRIEQEEGLTVRTLAVCQDITERKRSEVALLQTEERFQLLSKATNDAIWDWNITASQLWWNEGYKTIFGYKAEEIEPSLEAWYNRIHPDDQKRVMEGIRQFINQGGKQRADEYRFQKGDGSYAYVLDRSYALHEQGGKVYRMIGSMMDVTERKMAEEALLRSQQQERDIRIKIEQQRQFLYLLFSQVPAIISVVRGPDLVYELANETLQKFTGKQYLGRTLREVYPEIESSLYQIYQRVYQTGERFVGQSFPIFLDWQQTGKPYAKYFNIVYEAFKDEQGKIDGVISFGYEVTSQVESRRMLEKSEAQIRLILESIPHLAWTSLPETSINYFNKRWYDYTGLSEEQSLRLGWQSVIHPDDLPIAIERRTIGRGKGEPYEVENRYRKGSDGAYRWHLARVVPIRNAEGKITLWVGTATDIHDQKTTQHTLENTLKELHEKNYELDQFVYKTSHDLRAPLTTIMGLVTILKLEPDEATKTHYVDLIETRVHKLDTFIKSMLDYSRNTRTAAKYEKINLEALLQECIAELEYMRNFDRLHVNLHIEEEYVFSDVFRLKIIFSNLISNAIKYQDYNKPQSRLNIQVMPAGNQVVITFADNGVGIDQAYQDRIFNMFFRAAEQSEGSGLGLYIVKQAATVLQGNIHLASQAGKGTTFTVTLPRLTPEFTTR</sequence>
<dbReference type="EC" id="2.7.13.3" evidence="2"/>
<organism evidence="10 11">
    <name type="scientific">Rhodocytophaga rosea</name>
    <dbReference type="NCBI Taxonomy" id="2704465"/>
    <lineage>
        <taxon>Bacteria</taxon>
        <taxon>Pseudomonadati</taxon>
        <taxon>Bacteroidota</taxon>
        <taxon>Cytophagia</taxon>
        <taxon>Cytophagales</taxon>
        <taxon>Rhodocytophagaceae</taxon>
        <taxon>Rhodocytophaga</taxon>
    </lineage>
</organism>
<dbReference type="InterPro" id="IPR036097">
    <property type="entry name" value="HisK_dim/P_sf"/>
</dbReference>
<feature type="domain" description="PAS" evidence="8">
    <location>
        <begin position="352"/>
        <end position="424"/>
    </location>
</feature>
<dbReference type="InterPro" id="IPR000700">
    <property type="entry name" value="PAS-assoc_C"/>
</dbReference>
<dbReference type="Gene3D" id="3.30.565.10">
    <property type="entry name" value="Histidine kinase-like ATPase, C-terminal domain"/>
    <property type="match status" value="1"/>
</dbReference>
<dbReference type="InterPro" id="IPR000014">
    <property type="entry name" value="PAS"/>
</dbReference>
<dbReference type="Gene3D" id="3.30.450.20">
    <property type="entry name" value="PAS domain"/>
    <property type="match status" value="4"/>
</dbReference>
<proteinExistence type="predicted"/>
<dbReference type="InterPro" id="IPR029016">
    <property type="entry name" value="GAF-like_dom_sf"/>
</dbReference>
<gene>
    <name evidence="10" type="ORF">GXP67_17165</name>
</gene>
<evidence type="ECO:0000256" key="6">
    <source>
        <dbReference type="SAM" id="Coils"/>
    </source>
</evidence>
<comment type="catalytic activity">
    <reaction evidence="1">
        <text>ATP + protein L-histidine = ADP + protein N-phospho-L-histidine.</text>
        <dbReference type="EC" id="2.7.13.3"/>
    </reaction>
</comment>
<dbReference type="SUPFAM" id="SSF55785">
    <property type="entry name" value="PYP-like sensor domain (PAS domain)"/>
    <property type="match status" value="4"/>
</dbReference>
<keyword evidence="6" id="KW-0175">Coiled coil</keyword>
<dbReference type="AlphaFoldDB" id="A0A6C0GJX4"/>
<reference evidence="10 11" key="1">
    <citation type="submission" date="2020-01" db="EMBL/GenBank/DDBJ databases">
        <authorList>
            <person name="Kim M.K."/>
        </authorList>
    </citation>
    <scope>NUCLEOTIDE SEQUENCE [LARGE SCALE GENOMIC DNA]</scope>
    <source>
        <strain evidence="10 11">172606-1</strain>
    </source>
</reference>
<dbReference type="CDD" id="cd00082">
    <property type="entry name" value="HisKA"/>
    <property type="match status" value="1"/>
</dbReference>
<dbReference type="PANTHER" id="PTHR43304">
    <property type="entry name" value="PHYTOCHROME-LIKE PROTEIN CPH1"/>
    <property type="match status" value="1"/>
</dbReference>
<evidence type="ECO:0000313" key="10">
    <source>
        <dbReference type="EMBL" id="QHT68247.1"/>
    </source>
</evidence>
<feature type="domain" description="PAC" evidence="9">
    <location>
        <begin position="299"/>
        <end position="351"/>
    </location>
</feature>
<feature type="domain" description="PAS" evidence="8">
    <location>
        <begin position="624"/>
        <end position="679"/>
    </location>
</feature>
<dbReference type="InterPro" id="IPR004358">
    <property type="entry name" value="Sig_transdc_His_kin-like_C"/>
</dbReference>
<evidence type="ECO:0000256" key="2">
    <source>
        <dbReference type="ARBA" id="ARBA00012438"/>
    </source>
</evidence>
<dbReference type="PROSITE" id="PS50112">
    <property type="entry name" value="PAS"/>
    <property type="match status" value="3"/>
</dbReference>
<dbReference type="Pfam" id="PF08447">
    <property type="entry name" value="PAS_3"/>
    <property type="match status" value="2"/>
</dbReference>
<evidence type="ECO:0000256" key="3">
    <source>
        <dbReference type="ARBA" id="ARBA00022553"/>
    </source>
</evidence>
<feature type="coiled-coil region" evidence="6">
    <location>
        <begin position="170"/>
        <end position="226"/>
    </location>
</feature>